<evidence type="ECO:0000256" key="1">
    <source>
        <dbReference type="ARBA" id="ARBA00022723"/>
    </source>
</evidence>
<dbReference type="GO" id="GO:0043565">
    <property type="term" value="F:sequence-specific DNA binding"/>
    <property type="evidence" value="ECO:0007669"/>
    <property type="project" value="InterPro"/>
</dbReference>
<accession>A0A1B0DC76</accession>
<dbReference type="VEuPathDB" id="VectorBase:PPAI005415"/>
<dbReference type="SMART" id="SM00980">
    <property type="entry name" value="THAP"/>
    <property type="match status" value="1"/>
</dbReference>
<feature type="compositionally biased region" description="Acidic residues" evidence="5">
    <location>
        <begin position="421"/>
        <end position="431"/>
    </location>
</feature>
<keyword evidence="2" id="KW-0863">Zinc-finger</keyword>
<dbReference type="AlphaFoldDB" id="A0A1B0DC76"/>
<evidence type="ECO:0000256" key="5">
    <source>
        <dbReference type="SAM" id="MobiDB-lite"/>
    </source>
</evidence>
<dbReference type="Proteomes" id="UP000092462">
    <property type="component" value="Unassembled WGS sequence"/>
</dbReference>
<dbReference type="EMBL" id="AJVK01030621">
    <property type="status" value="NOT_ANNOTATED_CDS"/>
    <property type="molecule type" value="Genomic_DNA"/>
</dbReference>
<dbReference type="SUPFAM" id="SSF57716">
    <property type="entry name" value="Glucocorticoid receptor-like (DNA-binding domain)"/>
    <property type="match status" value="1"/>
</dbReference>
<dbReference type="PROSITE" id="PS50950">
    <property type="entry name" value="ZF_THAP"/>
    <property type="match status" value="1"/>
</dbReference>
<name>A0A1B0DC76_PHLPP</name>
<sequence>DKYSLFHFFEYLWLCFARVVKISESGLVKIFRFYQVFLVIFVILIEDFTLLTMSVKCRVPGCGNTNLNCDSSIAFHLPSKEMTAEQWDVWREFCGESLSNVPTTDKTPQRLRICSLHFAEGDFKTSTRSDIPQLAKNAIPRIRNVQNLPQLANEEHLVVENVPENTGVAQPVCPGNNANEYILSDNLGIDEDSVPTLLLTDNPDAPQENQLIPKGAIRRFCPPPLLTFDGRLLNDAQKPSEVEDTTKEKVIVQEVLARESAAPPHPSLRPRSELMQVDSVFEAIEGKGCEHMTEYEAKLNEVMDLEWEVKRLTESNGQLTSSIRRMNSDINQSQRTFGQLFTPIQMSRIQGFHDAWQKRDYERALFYKYLAPKAYKYLKIKYKFPLPSMTQLRMFEKTNRPTSLAVFRESGNCIKSNNEQGEQDEQEMQLS</sequence>
<dbReference type="InterPro" id="IPR026516">
    <property type="entry name" value="THAP1/10"/>
</dbReference>
<reference evidence="6" key="1">
    <citation type="submission" date="2022-08" db="UniProtKB">
        <authorList>
            <consortium name="EnsemblMetazoa"/>
        </authorList>
    </citation>
    <scope>IDENTIFICATION</scope>
    <source>
        <strain evidence="6">Israel</strain>
    </source>
</reference>
<dbReference type="EMBL" id="AJVK01030620">
    <property type="status" value="NOT_ANNOTATED_CDS"/>
    <property type="molecule type" value="Genomic_DNA"/>
</dbReference>
<keyword evidence="3" id="KW-0862">Zinc</keyword>
<evidence type="ECO:0000256" key="2">
    <source>
        <dbReference type="ARBA" id="ARBA00022771"/>
    </source>
</evidence>
<evidence type="ECO:0000256" key="4">
    <source>
        <dbReference type="ARBA" id="ARBA00023125"/>
    </source>
</evidence>
<organism evidence="6 7">
    <name type="scientific">Phlebotomus papatasi</name>
    <name type="common">Sandfly</name>
    <dbReference type="NCBI Taxonomy" id="29031"/>
    <lineage>
        <taxon>Eukaryota</taxon>
        <taxon>Metazoa</taxon>
        <taxon>Ecdysozoa</taxon>
        <taxon>Arthropoda</taxon>
        <taxon>Hexapoda</taxon>
        <taxon>Insecta</taxon>
        <taxon>Pterygota</taxon>
        <taxon>Neoptera</taxon>
        <taxon>Endopterygota</taxon>
        <taxon>Diptera</taxon>
        <taxon>Nematocera</taxon>
        <taxon>Psychodoidea</taxon>
        <taxon>Psychodidae</taxon>
        <taxon>Phlebotomus</taxon>
        <taxon>Phlebotomus</taxon>
    </lineage>
</organism>
<evidence type="ECO:0000256" key="3">
    <source>
        <dbReference type="ARBA" id="ARBA00022833"/>
    </source>
</evidence>
<feature type="region of interest" description="Disordered" evidence="5">
    <location>
        <begin position="410"/>
        <end position="431"/>
    </location>
</feature>
<evidence type="ECO:0000313" key="6">
    <source>
        <dbReference type="EnsemblMetazoa" id="PPAI005415-PA"/>
    </source>
</evidence>
<dbReference type="EMBL" id="AJVK01030622">
    <property type="status" value="NOT_ANNOTATED_CDS"/>
    <property type="molecule type" value="Genomic_DNA"/>
</dbReference>
<protein>
    <submittedName>
        <fullName evidence="6">Uncharacterized protein</fullName>
    </submittedName>
</protein>
<keyword evidence="4" id="KW-0238">DNA-binding</keyword>
<dbReference type="EnsemblMetazoa" id="PPAI005415-RA">
    <property type="protein sequence ID" value="PPAI005415-PA"/>
    <property type="gene ID" value="PPAI005415"/>
</dbReference>
<dbReference type="Pfam" id="PF05485">
    <property type="entry name" value="THAP"/>
    <property type="match status" value="1"/>
</dbReference>
<keyword evidence="7" id="KW-1185">Reference proteome</keyword>
<dbReference type="PANTHER" id="PTHR46600:SF11">
    <property type="entry name" value="THAP DOMAIN-CONTAINING PROTEIN 10"/>
    <property type="match status" value="1"/>
</dbReference>
<dbReference type="InterPro" id="IPR006612">
    <property type="entry name" value="THAP_Znf"/>
</dbReference>
<dbReference type="GO" id="GO:0008270">
    <property type="term" value="F:zinc ion binding"/>
    <property type="evidence" value="ECO:0007669"/>
    <property type="project" value="UniProtKB-KW"/>
</dbReference>
<proteinExistence type="predicted"/>
<dbReference type="VEuPathDB" id="VectorBase:PPAPM1_002163"/>
<evidence type="ECO:0000313" key="7">
    <source>
        <dbReference type="Proteomes" id="UP000092462"/>
    </source>
</evidence>
<keyword evidence="1" id="KW-0479">Metal-binding</keyword>
<dbReference type="PANTHER" id="PTHR46600">
    <property type="entry name" value="THAP DOMAIN-CONTAINING"/>
    <property type="match status" value="1"/>
</dbReference>